<evidence type="ECO:0000313" key="2">
    <source>
        <dbReference type="Proteomes" id="UP000181898"/>
    </source>
</evidence>
<keyword evidence="2" id="KW-1185">Reference proteome</keyword>
<dbReference type="Proteomes" id="UP000181898">
    <property type="component" value="Chromosome"/>
</dbReference>
<gene>
    <name evidence="1" type="ORF">LPB136_00865</name>
</gene>
<dbReference type="OrthoDB" id="1143948at2"/>
<proteinExistence type="predicted"/>
<dbReference type="AlphaFoldDB" id="A0A1L3JFU7"/>
<dbReference type="RefSeq" id="WP_072554328.1">
    <property type="nucleotide sequence ID" value="NZ_CP018155.1"/>
</dbReference>
<dbReference type="EMBL" id="CP018155">
    <property type="protein sequence ID" value="APG64006.1"/>
    <property type="molecule type" value="Genomic_DNA"/>
</dbReference>
<organism evidence="1 2">
    <name type="scientific">Tenacibaculum todarodis</name>
    <dbReference type="NCBI Taxonomy" id="1850252"/>
    <lineage>
        <taxon>Bacteria</taxon>
        <taxon>Pseudomonadati</taxon>
        <taxon>Bacteroidota</taxon>
        <taxon>Flavobacteriia</taxon>
        <taxon>Flavobacteriales</taxon>
        <taxon>Flavobacteriaceae</taxon>
        <taxon>Tenacibaculum</taxon>
    </lineage>
</organism>
<protein>
    <submittedName>
        <fullName evidence="1">Uncharacterized protein</fullName>
    </submittedName>
</protein>
<dbReference type="STRING" id="1850252.LPB136_00865"/>
<sequence>MKKLTLILICISAFYCCKSDPKAKSTGSLIEELENKKQKMIDKASKNIELLDCKDYFKKADYSTICFIESENPNYTVVSSNNMGCTFRFAKVDNFDEYLDISITTYKNKKDADAMYNIFLLEMSDTIDSIKNLGDLAGLEKTDKVSSNRSLYIKHNNSFIQIQANRVVGTRATPCFFSKDEIIKFAKLFISEL</sequence>
<reference evidence="1 2" key="1">
    <citation type="submission" date="2016-11" db="EMBL/GenBank/DDBJ databases">
        <title>Tenacibaculum sp. LPB0136, isolated from marine environment.</title>
        <authorList>
            <person name="Kim E."/>
            <person name="Yi H."/>
        </authorList>
    </citation>
    <scope>NUCLEOTIDE SEQUENCE [LARGE SCALE GENOMIC DNA]</scope>
    <source>
        <strain evidence="1 2">LPB0136</strain>
    </source>
</reference>
<accession>A0A1L3JFU7</accession>
<evidence type="ECO:0000313" key="1">
    <source>
        <dbReference type="EMBL" id="APG64006.1"/>
    </source>
</evidence>
<dbReference type="KEGG" id="ten:LPB136_00865"/>
<name>A0A1L3JFU7_9FLAO</name>